<evidence type="ECO:0000256" key="3">
    <source>
        <dbReference type="ARBA" id="ARBA00022448"/>
    </source>
</evidence>
<reference evidence="8" key="1">
    <citation type="submission" date="2024-04" db="UniProtKB">
        <authorList>
            <consortium name="EnsemblMetazoa"/>
        </authorList>
    </citation>
    <scope>IDENTIFICATION</scope>
    <source>
        <strain evidence="8">EBRO</strain>
    </source>
</reference>
<feature type="region of interest" description="Disordered" evidence="6">
    <location>
        <begin position="210"/>
        <end position="249"/>
    </location>
</feature>
<dbReference type="InterPro" id="IPR052295">
    <property type="entry name" value="Odorant-binding_protein"/>
</dbReference>
<sequence>MHLMFSLKSVLYRLLLAAGFVLAASADSEELLRGRESCLRHHDFPSPAECCSQPHWINQYAVHRCRYVHSEVDGGRYERGSCAARCGLFRINITMSDRIERVRIFRPRLQTRGVDPAWINVVLKALSYCKPKITQLQGRFVRNNEEMDQCEMAEDIFGDCVQAQIFMRCPRATWLTSTSCKTMRELLADGCPYKSLGDVVILNDEGHVRNERPYDDDGYDRPYRNGRTERPRNGNDNDYDEQQGEVKSN</sequence>
<dbReference type="Proteomes" id="UP000075880">
    <property type="component" value="Unassembled WGS sequence"/>
</dbReference>
<accession>A0AAG5DAG4</accession>
<evidence type="ECO:0000256" key="7">
    <source>
        <dbReference type="SAM" id="SignalP"/>
    </source>
</evidence>
<name>A0AAG5DAG4_ANOAO</name>
<dbReference type="EnsemblMetazoa" id="ENSAATROPT009061">
    <property type="protein sequence ID" value="ENSAATROPP008186"/>
    <property type="gene ID" value="ENSAATROPG007383"/>
</dbReference>
<dbReference type="PANTHER" id="PTHR21066:SF3">
    <property type="entry name" value="IP02236P"/>
    <property type="match status" value="1"/>
</dbReference>
<evidence type="ECO:0000256" key="6">
    <source>
        <dbReference type="SAM" id="MobiDB-lite"/>
    </source>
</evidence>
<keyword evidence="9" id="KW-1185">Reference proteome</keyword>
<comment type="similarity">
    <text evidence="2">Belongs to the PBP/GOBP family.</text>
</comment>
<dbReference type="GO" id="GO:0005576">
    <property type="term" value="C:extracellular region"/>
    <property type="evidence" value="ECO:0007669"/>
    <property type="project" value="UniProtKB-SubCell"/>
</dbReference>
<proteinExistence type="inferred from homology"/>
<keyword evidence="5" id="KW-1015">Disulfide bond</keyword>
<dbReference type="AlphaFoldDB" id="A0AAG5DAG4"/>
<keyword evidence="4" id="KW-0964">Secreted</keyword>
<protein>
    <submittedName>
        <fullName evidence="8">Uncharacterized protein</fullName>
    </submittedName>
</protein>
<feature type="compositionally biased region" description="Basic and acidic residues" evidence="6">
    <location>
        <begin position="210"/>
        <end position="235"/>
    </location>
</feature>
<evidence type="ECO:0000313" key="9">
    <source>
        <dbReference type="Proteomes" id="UP000075880"/>
    </source>
</evidence>
<feature type="signal peptide" evidence="7">
    <location>
        <begin position="1"/>
        <end position="26"/>
    </location>
</feature>
<evidence type="ECO:0000313" key="8">
    <source>
        <dbReference type="EnsemblMetazoa" id="ENSAATROPP008186"/>
    </source>
</evidence>
<keyword evidence="7" id="KW-0732">Signal</keyword>
<evidence type="ECO:0000256" key="2">
    <source>
        <dbReference type="ARBA" id="ARBA00008098"/>
    </source>
</evidence>
<dbReference type="PANTHER" id="PTHR21066">
    <property type="entry name" value="ODORANT-BINDING PROTEIN 59A-RELATED"/>
    <property type="match status" value="1"/>
</dbReference>
<evidence type="ECO:0000256" key="4">
    <source>
        <dbReference type="ARBA" id="ARBA00022525"/>
    </source>
</evidence>
<evidence type="ECO:0000256" key="5">
    <source>
        <dbReference type="ARBA" id="ARBA00023157"/>
    </source>
</evidence>
<dbReference type="Gene3D" id="1.10.238.270">
    <property type="match status" value="1"/>
</dbReference>
<evidence type="ECO:0000256" key="1">
    <source>
        <dbReference type="ARBA" id="ARBA00004613"/>
    </source>
</evidence>
<keyword evidence="3" id="KW-0813">Transport</keyword>
<organism evidence="8 9">
    <name type="scientific">Anopheles atroparvus</name>
    <name type="common">European mosquito</name>
    <dbReference type="NCBI Taxonomy" id="41427"/>
    <lineage>
        <taxon>Eukaryota</taxon>
        <taxon>Metazoa</taxon>
        <taxon>Ecdysozoa</taxon>
        <taxon>Arthropoda</taxon>
        <taxon>Hexapoda</taxon>
        <taxon>Insecta</taxon>
        <taxon>Pterygota</taxon>
        <taxon>Neoptera</taxon>
        <taxon>Endopterygota</taxon>
        <taxon>Diptera</taxon>
        <taxon>Nematocera</taxon>
        <taxon>Culicoidea</taxon>
        <taxon>Culicidae</taxon>
        <taxon>Anophelinae</taxon>
        <taxon>Anopheles</taxon>
    </lineage>
</organism>
<comment type="subcellular location">
    <subcellularLocation>
        <location evidence="1">Secreted</location>
    </subcellularLocation>
</comment>
<feature type="chain" id="PRO_5042478594" evidence="7">
    <location>
        <begin position="27"/>
        <end position="249"/>
    </location>
</feature>